<sequence length="305" mass="34641">MRNLLSFFLILIVLVSTAQEGNLKLSSKRNSDKSIDIECEKMEAGSSTVILKFKELSNSSLRNTVFTVNGFSGNIVTLQPINKDQSITYSYTYRYVRGKLNPKISKDFVYALPYPVSTEVAVREAGFLRSKYFGSKQPEDWKVFYLVTKEQSVVTASRKGLVLQVENDKEEIDEERVSYSSESNKIIIEHEDGTLAMYSGFAKGSINVRVGETVIPGQELGRNMKRGNNQYAISFSVYYLKNVDQIFEENKNVTTAESYYGWVNPLFITNAGNINLEGKQKYEVQLSDEIIQKELSKRELKKLGK</sequence>
<dbReference type="RefSeq" id="WP_190301066.1">
    <property type="nucleotide sequence ID" value="NZ_JACOIJ010000001.1"/>
</dbReference>
<dbReference type="EMBL" id="JACOIJ010000001">
    <property type="protein sequence ID" value="MBD1427962.1"/>
    <property type="molecule type" value="Genomic_DNA"/>
</dbReference>
<reference evidence="1 2" key="1">
    <citation type="submission" date="2020-08" db="EMBL/GenBank/DDBJ databases">
        <title>Sphingobacterium sp. DN04309 isolated from aquaculture water.</title>
        <authorList>
            <person name="Zhang M."/>
        </authorList>
    </citation>
    <scope>NUCLEOTIDE SEQUENCE [LARGE SCALE GENOMIC DNA]</scope>
    <source>
        <strain evidence="1 2">DN04309</strain>
    </source>
</reference>
<evidence type="ECO:0000313" key="1">
    <source>
        <dbReference type="EMBL" id="MBD1427962.1"/>
    </source>
</evidence>
<dbReference type="Proteomes" id="UP000651271">
    <property type="component" value="Unassembled WGS sequence"/>
</dbReference>
<gene>
    <name evidence="1" type="ORF">H8B04_00010</name>
</gene>
<organism evidence="1 2">
    <name type="scientific">Sphingobacterium litopenaei</name>
    <dbReference type="NCBI Taxonomy" id="2763500"/>
    <lineage>
        <taxon>Bacteria</taxon>
        <taxon>Pseudomonadati</taxon>
        <taxon>Bacteroidota</taxon>
        <taxon>Sphingobacteriia</taxon>
        <taxon>Sphingobacteriales</taxon>
        <taxon>Sphingobacteriaceae</taxon>
        <taxon>Sphingobacterium</taxon>
    </lineage>
</organism>
<proteinExistence type="predicted"/>
<protein>
    <recommendedName>
        <fullName evidence="3">Peptidase M23 domain-containing protein</fullName>
    </recommendedName>
</protein>
<comment type="caution">
    <text evidence="1">The sequence shown here is derived from an EMBL/GenBank/DDBJ whole genome shotgun (WGS) entry which is preliminary data.</text>
</comment>
<accession>A0ABR7Y9K4</accession>
<keyword evidence="2" id="KW-1185">Reference proteome</keyword>
<dbReference type="Gene3D" id="2.70.70.10">
    <property type="entry name" value="Glucose Permease (Domain IIA)"/>
    <property type="match status" value="1"/>
</dbReference>
<evidence type="ECO:0000313" key="2">
    <source>
        <dbReference type="Proteomes" id="UP000651271"/>
    </source>
</evidence>
<evidence type="ECO:0008006" key="3">
    <source>
        <dbReference type="Google" id="ProtNLM"/>
    </source>
</evidence>
<name>A0ABR7Y9K4_9SPHI</name>
<dbReference type="InterPro" id="IPR011055">
    <property type="entry name" value="Dup_hybrid_motif"/>
</dbReference>